<keyword evidence="5 10" id="KW-0808">Transferase</keyword>
<dbReference type="PANTHER" id="PTHR45453:SF1">
    <property type="entry name" value="PHOSPHATE REGULON SENSOR PROTEIN PHOR"/>
    <property type="match status" value="1"/>
</dbReference>
<dbReference type="CDD" id="cd00075">
    <property type="entry name" value="HATPase"/>
    <property type="match status" value="1"/>
</dbReference>
<dbReference type="Pfam" id="PF02518">
    <property type="entry name" value="HATPase_c"/>
    <property type="match status" value="1"/>
</dbReference>
<dbReference type="InterPro" id="IPR004358">
    <property type="entry name" value="Sig_transdc_His_kin-like_C"/>
</dbReference>
<evidence type="ECO:0000256" key="7">
    <source>
        <dbReference type="ARBA" id="ARBA00023012"/>
    </source>
</evidence>
<dbReference type="PROSITE" id="PS50109">
    <property type="entry name" value="HIS_KIN"/>
    <property type="match status" value="1"/>
</dbReference>
<evidence type="ECO:0000259" key="9">
    <source>
        <dbReference type="PROSITE" id="PS50109"/>
    </source>
</evidence>
<protein>
    <recommendedName>
        <fullName evidence="3">histidine kinase</fullName>
        <ecNumber evidence="3">2.7.13.3</ecNumber>
    </recommendedName>
</protein>
<keyword evidence="4" id="KW-0597">Phosphoprotein</keyword>
<keyword evidence="7" id="KW-0902">Two-component regulatory system</keyword>
<dbReference type="AlphaFoldDB" id="A0A6N3G8V6"/>
<keyword evidence="6" id="KW-0418">Kinase</keyword>
<dbReference type="Gene3D" id="1.10.287.130">
    <property type="match status" value="1"/>
</dbReference>
<gene>
    <name evidence="10" type="primary">phoR_12</name>
    <name evidence="10" type="ORF">ELLFYP34_03776</name>
</gene>
<dbReference type="PANTHER" id="PTHR45453">
    <property type="entry name" value="PHOSPHATE REGULON SENSOR PROTEIN PHOR"/>
    <property type="match status" value="1"/>
</dbReference>
<dbReference type="InterPro" id="IPR050351">
    <property type="entry name" value="BphY/WalK/GraS-like"/>
</dbReference>
<feature type="domain" description="Histidine kinase" evidence="9">
    <location>
        <begin position="121"/>
        <end position="330"/>
    </location>
</feature>
<evidence type="ECO:0000313" key="10">
    <source>
        <dbReference type="EMBL" id="VYU60794.1"/>
    </source>
</evidence>
<dbReference type="CDD" id="cd00082">
    <property type="entry name" value="HisKA"/>
    <property type="match status" value="1"/>
</dbReference>
<dbReference type="InterPro" id="IPR003594">
    <property type="entry name" value="HATPase_dom"/>
</dbReference>
<reference evidence="10" key="1">
    <citation type="submission" date="2019-11" db="EMBL/GenBank/DDBJ databases">
        <authorList>
            <person name="Feng L."/>
        </authorList>
    </citation>
    <scope>NUCLEOTIDE SEQUENCE</scope>
    <source>
        <strain evidence="10">ElimosumLFYP34</strain>
    </source>
</reference>
<accession>A0A6N3G8V6</accession>
<evidence type="ECO:0000256" key="4">
    <source>
        <dbReference type="ARBA" id="ARBA00022553"/>
    </source>
</evidence>
<proteinExistence type="predicted"/>
<dbReference type="Gene3D" id="3.30.565.10">
    <property type="entry name" value="Histidine kinase-like ATPase, C-terminal domain"/>
    <property type="match status" value="1"/>
</dbReference>
<evidence type="ECO:0000256" key="6">
    <source>
        <dbReference type="ARBA" id="ARBA00022777"/>
    </source>
</evidence>
<dbReference type="GO" id="GO:0004721">
    <property type="term" value="F:phosphoprotein phosphatase activity"/>
    <property type="evidence" value="ECO:0007669"/>
    <property type="project" value="TreeGrafter"/>
</dbReference>
<dbReference type="GO" id="GO:0005886">
    <property type="term" value="C:plasma membrane"/>
    <property type="evidence" value="ECO:0007669"/>
    <property type="project" value="TreeGrafter"/>
</dbReference>
<dbReference type="EMBL" id="CACRTR010000016">
    <property type="protein sequence ID" value="VYU60794.1"/>
    <property type="molecule type" value="Genomic_DNA"/>
</dbReference>
<organism evidence="10">
    <name type="scientific">Eubacterium limosum</name>
    <dbReference type="NCBI Taxonomy" id="1736"/>
    <lineage>
        <taxon>Bacteria</taxon>
        <taxon>Bacillati</taxon>
        <taxon>Bacillota</taxon>
        <taxon>Clostridia</taxon>
        <taxon>Eubacteriales</taxon>
        <taxon>Eubacteriaceae</taxon>
        <taxon>Eubacterium</taxon>
    </lineage>
</organism>
<dbReference type="Pfam" id="PF00512">
    <property type="entry name" value="HisKA"/>
    <property type="match status" value="1"/>
</dbReference>
<dbReference type="InterPro" id="IPR003661">
    <property type="entry name" value="HisK_dim/P_dom"/>
</dbReference>
<dbReference type="EC" id="2.7.13.3" evidence="3"/>
<comment type="subcellular location">
    <subcellularLocation>
        <location evidence="2">Membrane</location>
    </subcellularLocation>
</comment>
<dbReference type="PRINTS" id="PR00344">
    <property type="entry name" value="BCTRLSENSOR"/>
</dbReference>
<dbReference type="InterPro" id="IPR036890">
    <property type="entry name" value="HATPase_C_sf"/>
</dbReference>
<name>A0A6N3G8V6_EUBLI</name>
<feature type="transmembrane region" description="Helical" evidence="8">
    <location>
        <begin position="36"/>
        <end position="53"/>
    </location>
</feature>
<dbReference type="SUPFAM" id="SSF47384">
    <property type="entry name" value="Homodimeric domain of signal transducing histidine kinase"/>
    <property type="match status" value="1"/>
</dbReference>
<dbReference type="GO" id="GO:0016036">
    <property type="term" value="P:cellular response to phosphate starvation"/>
    <property type="evidence" value="ECO:0007669"/>
    <property type="project" value="TreeGrafter"/>
</dbReference>
<evidence type="ECO:0000256" key="2">
    <source>
        <dbReference type="ARBA" id="ARBA00004370"/>
    </source>
</evidence>
<keyword evidence="8" id="KW-1133">Transmembrane helix</keyword>
<evidence type="ECO:0000256" key="5">
    <source>
        <dbReference type="ARBA" id="ARBA00022679"/>
    </source>
</evidence>
<feature type="transmembrane region" description="Helical" evidence="8">
    <location>
        <begin position="12"/>
        <end position="30"/>
    </location>
</feature>
<evidence type="ECO:0000256" key="8">
    <source>
        <dbReference type="SAM" id="Phobius"/>
    </source>
</evidence>
<comment type="catalytic activity">
    <reaction evidence="1">
        <text>ATP + protein L-histidine = ADP + protein N-phospho-L-histidine.</text>
        <dbReference type="EC" id="2.7.13.3"/>
    </reaction>
</comment>
<dbReference type="PROSITE" id="PS51257">
    <property type="entry name" value="PROKAR_LIPOPROTEIN"/>
    <property type="match status" value="1"/>
</dbReference>
<dbReference type="SMART" id="SM00387">
    <property type="entry name" value="HATPase_c"/>
    <property type="match status" value="1"/>
</dbReference>
<evidence type="ECO:0000256" key="1">
    <source>
        <dbReference type="ARBA" id="ARBA00000085"/>
    </source>
</evidence>
<dbReference type="SMART" id="SM00388">
    <property type="entry name" value="HisKA"/>
    <property type="match status" value="1"/>
</dbReference>
<keyword evidence="8" id="KW-0812">Transmembrane</keyword>
<dbReference type="GO" id="GO:0000155">
    <property type="term" value="F:phosphorelay sensor kinase activity"/>
    <property type="evidence" value="ECO:0007669"/>
    <property type="project" value="InterPro"/>
</dbReference>
<keyword evidence="8" id="KW-0472">Membrane</keyword>
<dbReference type="InterPro" id="IPR036097">
    <property type="entry name" value="HisK_dim/P_sf"/>
</dbReference>
<evidence type="ECO:0000256" key="3">
    <source>
        <dbReference type="ARBA" id="ARBA00012438"/>
    </source>
</evidence>
<dbReference type="SUPFAM" id="SSF55874">
    <property type="entry name" value="ATPase domain of HSP90 chaperone/DNA topoisomerase II/histidine kinase"/>
    <property type="match status" value="1"/>
</dbReference>
<dbReference type="InterPro" id="IPR005467">
    <property type="entry name" value="His_kinase_dom"/>
</dbReference>
<sequence length="340" mass="36815">MGLLRNPEIRRLAGLYTLLTLAVAAGGLWISAACAAYVLCVCAGAGALFYGFTARRYRRLSALSLQLDQVLHGGDALKEIPDNEGELAVLQSAVCKMTLRLREQAAALEADKTALSHALADISHQLRVPLTTLGLLVPRLCSEDTGREARSRLAAEAGSLLARIQWLIDALLKLSRLESGTVGFKREPVRVSELIARAAAPLEIPMELREQTLWAEVDRDITFTGDFYWSAEAVGNILKNCMEHTPRGGQIRVSAEENPLATEILIADTGPGIAPEDRPHLFERFYKGKDSGDDSAGIGLALSQAIFIRQHGSITAESPAGGGALFRIKVYRGWTDSGRK</sequence>